<dbReference type="SUPFAM" id="SSF55811">
    <property type="entry name" value="Nudix"/>
    <property type="match status" value="1"/>
</dbReference>
<protein>
    <submittedName>
        <fullName evidence="1">NUDIX domain-containing protein</fullName>
    </submittedName>
</protein>
<name>A0ABR8MQZ7_9BACL</name>
<evidence type="ECO:0000313" key="1">
    <source>
        <dbReference type="EMBL" id="MBD3918416.1"/>
    </source>
</evidence>
<dbReference type="EMBL" id="JACXZA010000001">
    <property type="protein sequence ID" value="MBD3918416.1"/>
    <property type="molecule type" value="Genomic_DNA"/>
</dbReference>
<proteinExistence type="predicted"/>
<accession>A0ABR8MQZ7</accession>
<reference evidence="1 2" key="1">
    <citation type="submission" date="2020-09" db="EMBL/GenBank/DDBJ databases">
        <title>Paenibacillus sp. strain PR3 16S rRNA gene Genome sequencing and assembly.</title>
        <authorList>
            <person name="Kim J."/>
        </authorList>
    </citation>
    <scope>NUCLEOTIDE SEQUENCE [LARGE SCALE GENOMIC DNA]</scope>
    <source>
        <strain evidence="1 2">PR3</strain>
    </source>
</reference>
<dbReference type="Gene3D" id="3.90.79.10">
    <property type="entry name" value="Nucleoside Triphosphate Pyrophosphohydrolase"/>
    <property type="match status" value="1"/>
</dbReference>
<organism evidence="1 2">
    <name type="scientific">Paenibacillus terricola</name>
    <dbReference type="NCBI Taxonomy" id="2763503"/>
    <lineage>
        <taxon>Bacteria</taxon>
        <taxon>Bacillati</taxon>
        <taxon>Bacillota</taxon>
        <taxon>Bacilli</taxon>
        <taxon>Bacillales</taxon>
        <taxon>Paenibacillaceae</taxon>
        <taxon>Paenibacillus</taxon>
    </lineage>
</organism>
<dbReference type="RefSeq" id="WP_191202608.1">
    <property type="nucleotide sequence ID" value="NZ_JACXZA010000001.1"/>
</dbReference>
<dbReference type="Proteomes" id="UP000609346">
    <property type="component" value="Unassembled WGS sequence"/>
</dbReference>
<gene>
    <name evidence="1" type="ORF">H8B09_06585</name>
</gene>
<dbReference type="InterPro" id="IPR015797">
    <property type="entry name" value="NUDIX_hydrolase-like_dom_sf"/>
</dbReference>
<sequence>MGPTKKGTTLGVVRLGGRRENGETGWECASREVFEEASIALTALKPPATYWFESSDQPSLKKIGWQVDDVQPILVGKRKDSRYVTPIYLAYSHDTPRPAAETKGLLLLTPTEIATITSGNLSLGHFLENGGKAIVEHNLPLNLPLEPYPHLRLVHTLLKIHPEIANSVQ</sequence>
<evidence type="ECO:0000313" key="2">
    <source>
        <dbReference type="Proteomes" id="UP000609346"/>
    </source>
</evidence>
<keyword evidence="2" id="KW-1185">Reference proteome</keyword>
<comment type="caution">
    <text evidence="1">The sequence shown here is derived from an EMBL/GenBank/DDBJ whole genome shotgun (WGS) entry which is preliminary data.</text>
</comment>